<evidence type="ECO:0000313" key="1">
    <source>
        <dbReference type="EMBL" id="CDJ26829.1"/>
    </source>
</evidence>
<feature type="non-terminal residue" evidence="1">
    <location>
        <position position="1"/>
    </location>
</feature>
<dbReference type="VEuPathDB" id="ToxoDB:EAH_00068420"/>
<protein>
    <submittedName>
        <fullName evidence="1">Uncharacterized protein</fullName>
    </submittedName>
</protein>
<sequence length="82" mass="9226">ILRGMLCADLIGFHFFEYARHFLVACKRLLGLEYSFRRGGLLAIDCGGRSVFVRIGHVHIMYNALSEALQNSHCSALADNIR</sequence>
<evidence type="ECO:0000313" key="2">
    <source>
        <dbReference type="Proteomes" id="UP000018050"/>
    </source>
</evidence>
<dbReference type="Pfam" id="PF00982">
    <property type="entry name" value="Glyco_transf_20"/>
    <property type="match status" value="1"/>
</dbReference>
<dbReference type="GeneID" id="25274909"/>
<dbReference type="Gene3D" id="3.40.50.2000">
    <property type="entry name" value="Glycogen Phosphorylase B"/>
    <property type="match status" value="1"/>
</dbReference>
<keyword evidence="2" id="KW-1185">Reference proteome</keyword>
<proteinExistence type="predicted"/>
<dbReference type="GO" id="GO:0005829">
    <property type="term" value="C:cytosol"/>
    <property type="evidence" value="ECO:0007669"/>
    <property type="project" value="TreeGrafter"/>
</dbReference>
<dbReference type="AlphaFoldDB" id="U6JMV3"/>
<dbReference type="Proteomes" id="UP000018050">
    <property type="component" value="Unassembled WGS sequence"/>
</dbReference>
<dbReference type="EMBL" id="HG673225">
    <property type="protein sequence ID" value="CDJ26829.1"/>
    <property type="molecule type" value="Genomic_DNA"/>
</dbReference>
<dbReference type="InterPro" id="IPR001830">
    <property type="entry name" value="Glyco_trans_20"/>
</dbReference>
<dbReference type="GO" id="GO:0004805">
    <property type="term" value="F:trehalose-phosphatase activity"/>
    <property type="evidence" value="ECO:0007669"/>
    <property type="project" value="TreeGrafter"/>
</dbReference>
<organism evidence="1 2">
    <name type="scientific">Eimeria acervulina</name>
    <name type="common">Coccidian parasite</name>
    <dbReference type="NCBI Taxonomy" id="5801"/>
    <lineage>
        <taxon>Eukaryota</taxon>
        <taxon>Sar</taxon>
        <taxon>Alveolata</taxon>
        <taxon>Apicomplexa</taxon>
        <taxon>Conoidasida</taxon>
        <taxon>Coccidia</taxon>
        <taxon>Eucoccidiorida</taxon>
        <taxon>Eimeriorina</taxon>
        <taxon>Eimeriidae</taxon>
        <taxon>Eimeria</taxon>
    </lineage>
</organism>
<dbReference type="OrthoDB" id="755951at2759"/>
<reference evidence="1" key="1">
    <citation type="submission" date="2013-10" db="EMBL/GenBank/DDBJ databases">
        <title>Genomic analysis of the causative agents of coccidiosis in chickens.</title>
        <authorList>
            <person name="Reid A.J."/>
            <person name="Blake D."/>
            <person name="Billington K."/>
            <person name="Browne H."/>
            <person name="Dunn M."/>
            <person name="Hung S."/>
            <person name="Kawahara F."/>
            <person name="Miranda-Saavedra D."/>
            <person name="Mourier T."/>
            <person name="Nagra H."/>
            <person name="Otto T.D."/>
            <person name="Rawlings N."/>
            <person name="Sanchez A."/>
            <person name="Sanders M."/>
            <person name="Subramaniam C."/>
            <person name="Tay Y."/>
            <person name="Dear P."/>
            <person name="Doerig C."/>
            <person name="Gruber A."/>
            <person name="Parkinson J."/>
            <person name="Shirley M."/>
            <person name="Wan K.L."/>
            <person name="Berriman M."/>
            <person name="Tomley F."/>
            <person name="Pain A."/>
        </authorList>
    </citation>
    <scope>NUCLEOTIDE SEQUENCE [LARGE SCALE GENOMIC DNA]</scope>
    <source>
        <strain evidence="1">Houghton</strain>
    </source>
</reference>
<gene>
    <name evidence="1" type="ORF">EAH_00068420</name>
</gene>
<name>U6JMV3_EIMAC</name>
<dbReference type="PANTHER" id="PTHR10788">
    <property type="entry name" value="TREHALOSE-6-PHOSPHATE SYNTHASE"/>
    <property type="match status" value="1"/>
</dbReference>
<dbReference type="RefSeq" id="XP_013247716.1">
    <property type="nucleotide sequence ID" value="XM_013392262.1"/>
</dbReference>
<dbReference type="SUPFAM" id="SSF53756">
    <property type="entry name" value="UDP-Glycosyltransferase/glycogen phosphorylase"/>
    <property type="match status" value="1"/>
</dbReference>
<reference evidence="1" key="2">
    <citation type="submission" date="2013-10" db="EMBL/GenBank/DDBJ databases">
        <authorList>
            <person name="Aslett M."/>
        </authorList>
    </citation>
    <scope>NUCLEOTIDE SEQUENCE [LARGE SCALE GENOMIC DNA]</scope>
    <source>
        <strain evidence="1">Houghton</strain>
    </source>
</reference>
<dbReference type="GO" id="GO:0005992">
    <property type="term" value="P:trehalose biosynthetic process"/>
    <property type="evidence" value="ECO:0007669"/>
    <property type="project" value="InterPro"/>
</dbReference>
<accession>U6JMV3</accession>
<dbReference type="PANTHER" id="PTHR10788:SF94">
    <property type="entry name" value="ALPHA,ALPHA-TREHALOSE-PHOSPHATE SYNTHASE [UDP-FORMING] 5"/>
    <property type="match status" value="1"/>
</dbReference>